<dbReference type="InterPro" id="IPR057326">
    <property type="entry name" value="KR_dom"/>
</dbReference>
<dbReference type="EC" id="1.1.1.47" evidence="4"/>
<evidence type="ECO:0000256" key="2">
    <source>
        <dbReference type="ARBA" id="ARBA00023002"/>
    </source>
</evidence>
<dbReference type="PANTHER" id="PTHR42760">
    <property type="entry name" value="SHORT-CHAIN DEHYDROGENASES/REDUCTASES FAMILY MEMBER"/>
    <property type="match status" value="1"/>
</dbReference>
<dbReference type="Pfam" id="PF13561">
    <property type="entry name" value="adh_short_C2"/>
    <property type="match status" value="1"/>
</dbReference>
<evidence type="ECO:0000313" key="5">
    <source>
        <dbReference type="Proteomes" id="UP000682202"/>
    </source>
</evidence>
<dbReference type="PRINTS" id="PR00081">
    <property type="entry name" value="GDHRDH"/>
</dbReference>
<evidence type="ECO:0000313" key="4">
    <source>
        <dbReference type="EMBL" id="QUR67879.1"/>
    </source>
</evidence>
<dbReference type="CDD" id="cd05233">
    <property type="entry name" value="SDR_c"/>
    <property type="match status" value="1"/>
</dbReference>
<proteinExistence type="inferred from homology"/>
<gene>
    <name evidence="4" type="ORF">F6B93_12870</name>
</gene>
<dbReference type="InterPro" id="IPR002347">
    <property type="entry name" value="SDR_fam"/>
</dbReference>
<evidence type="ECO:0000259" key="3">
    <source>
        <dbReference type="SMART" id="SM00822"/>
    </source>
</evidence>
<name>A0A975JZE5_9MYCO</name>
<dbReference type="AlphaFoldDB" id="A0A975JZE5"/>
<dbReference type="SUPFAM" id="SSF51735">
    <property type="entry name" value="NAD(P)-binding Rossmann-fold domains"/>
    <property type="match status" value="1"/>
</dbReference>
<dbReference type="Proteomes" id="UP000682202">
    <property type="component" value="Chromosome"/>
</dbReference>
<evidence type="ECO:0000256" key="1">
    <source>
        <dbReference type="ARBA" id="ARBA00006484"/>
    </source>
</evidence>
<protein>
    <submittedName>
        <fullName evidence="4">Glucose 1-dehydrogenase</fullName>
        <ecNumber evidence="4">1.1.1.47</ecNumber>
    </submittedName>
</protein>
<dbReference type="GO" id="GO:0047936">
    <property type="term" value="F:glucose 1-dehydrogenase [NAD(P)+] activity"/>
    <property type="evidence" value="ECO:0007669"/>
    <property type="project" value="UniProtKB-EC"/>
</dbReference>
<accession>A0A975JZE5</accession>
<dbReference type="EMBL" id="CP046600">
    <property type="protein sequence ID" value="QUR67879.1"/>
    <property type="molecule type" value="Genomic_DNA"/>
</dbReference>
<dbReference type="KEGG" id="mspg:F6B93_12870"/>
<sequence length="255" mass="27052">MSRVVLITGGSRGIGLATAKAFLREGDRVVINYRRDSDQAKRALDALQESGDRDCVMAVQADVSIPSDRESMVDTILEEWGHIGVLVNNAGIAGKKGFLKETEEDFEATIRNNLTGPVHLAQRVAKDMIDREIGGSIINVCSTAAYSASSGTASYCAAKAGLLIATKNMAYTLGPYGIRVNSVTPGGIETDMSRHAWNDPARGPALAKALPLRRRGQPNEVAGAIVYLASEHASYTTGTDIIVDGGWMLRAGGST</sequence>
<organism evidence="4 5">
    <name type="scientific">Mycobacterium spongiae</name>
    <dbReference type="NCBI Taxonomy" id="886343"/>
    <lineage>
        <taxon>Bacteria</taxon>
        <taxon>Bacillati</taxon>
        <taxon>Actinomycetota</taxon>
        <taxon>Actinomycetes</taxon>
        <taxon>Mycobacteriales</taxon>
        <taxon>Mycobacteriaceae</taxon>
        <taxon>Mycobacterium</taxon>
    </lineage>
</organism>
<dbReference type="PRINTS" id="PR00080">
    <property type="entry name" value="SDRFAMILY"/>
</dbReference>
<dbReference type="FunFam" id="3.40.50.720:FF:000084">
    <property type="entry name" value="Short-chain dehydrogenase reductase"/>
    <property type="match status" value="1"/>
</dbReference>
<dbReference type="PANTHER" id="PTHR42760:SF133">
    <property type="entry name" value="3-OXOACYL-[ACYL-CARRIER-PROTEIN] REDUCTASE"/>
    <property type="match status" value="1"/>
</dbReference>
<dbReference type="NCBIfam" id="NF005559">
    <property type="entry name" value="PRK07231.1"/>
    <property type="match status" value="1"/>
</dbReference>
<dbReference type="InterPro" id="IPR036291">
    <property type="entry name" value="NAD(P)-bd_dom_sf"/>
</dbReference>
<dbReference type="RefSeq" id="WP_211695453.1">
    <property type="nucleotide sequence ID" value="NZ_CP046600.1"/>
</dbReference>
<feature type="domain" description="Ketoreductase" evidence="3">
    <location>
        <begin position="3"/>
        <end position="186"/>
    </location>
</feature>
<keyword evidence="5" id="KW-1185">Reference proteome</keyword>
<keyword evidence="2 4" id="KW-0560">Oxidoreductase</keyword>
<reference evidence="4" key="1">
    <citation type="submission" date="2019-12" db="EMBL/GenBank/DDBJ databases">
        <title>Mycobacterium spongiae sp. nov.</title>
        <authorList>
            <person name="Stinear T."/>
        </authorList>
    </citation>
    <scope>NUCLEOTIDE SEQUENCE</scope>
    <source>
        <strain evidence="4">FSD4b-SM</strain>
    </source>
</reference>
<dbReference type="SMART" id="SM00822">
    <property type="entry name" value="PKS_KR"/>
    <property type="match status" value="1"/>
</dbReference>
<comment type="similarity">
    <text evidence="1">Belongs to the short-chain dehydrogenases/reductases (SDR) family.</text>
</comment>
<dbReference type="Gene3D" id="3.40.50.720">
    <property type="entry name" value="NAD(P)-binding Rossmann-like Domain"/>
    <property type="match status" value="1"/>
</dbReference>